<dbReference type="PANTHER" id="PTHR43163:SF7">
    <property type="entry name" value="DIPEPTIDE-TRANSPORT INTEGRAL MEMBRANE PROTEIN ABC TRANSPORTER DPPB-RELATED"/>
    <property type="match status" value="1"/>
</dbReference>
<protein>
    <submittedName>
        <fullName evidence="9">Oligopeptide transport system permease protein</fullName>
    </submittedName>
</protein>
<feature type="transmembrane region" description="Helical" evidence="7">
    <location>
        <begin position="101"/>
        <end position="122"/>
    </location>
</feature>
<dbReference type="CDD" id="cd06261">
    <property type="entry name" value="TM_PBP2"/>
    <property type="match status" value="1"/>
</dbReference>
<feature type="domain" description="ABC transmembrane type-1" evidence="8">
    <location>
        <begin position="95"/>
        <end position="298"/>
    </location>
</feature>
<proteinExistence type="inferred from homology"/>
<evidence type="ECO:0000313" key="10">
    <source>
        <dbReference type="Proteomes" id="UP000230842"/>
    </source>
</evidence>
<dbReference type="OrthoDB" id="147688at2"/>
<organism evidence="9 10">
    <name type="scientific">Mumia flava</name>
    <dbReference type="NCBI Taxonomy" id="1348852"/>
    <lineage>
        <taxon>Bacteria</taxon>
        <taxon>Bacillati</taxon>
        <taxon>Actinomycetota</taxon>
        <taxon>Actinomycetes</taxon>
        <taxon>Propionibacteriales</taxon>
        <taxon>Nocardioidaceae</taxon>
        <taxon>Mumia</taxon>
    </lineage>
</organism>
<dbReference type="GO" id="GO:0005886">
    <property type="term" value="C:plasma membrane"/>
    <property type="evidence" value="ECO:0007669"/>
    <property type="project" value="UniProtKB-SubCell"/>
</dbReference>
<evidence type="ECO:0000256" key="6">
    <source>
        <dbReference type="ARBA" id="ARBA00023136"/>
    </source>
</evidence>
<dbReference type="Proteomes" id="UP000230842">
    <property type="component" value="Unassembled WGS sequence"/>
</dbReference>
<sequence length="308" mass="33677">MWWYTGKRLLQTIPVILGATLLIYALVFLRPGDPINGLFGDKPISDSVKAQIEAQYNLDKPFLLQWLLYLKGVFVGDFGMSYTGQPVIDLVKRAFPVTLKLAFMALIIEAVLGIIAGTIAGIRKGKLFDSTMLVVSLLVIAVPIFVFAFLLQLVFGVKLEWFPPTVGGNTSFYNLLLPAIVLGLVSFAYVLRLTRTSVYGNLTADHVRTARAKGLPEGVVVRRHVLRNSLIPVVTFLGVDLGALMAGAVVTEGIFNIPGVGNLAFQAIQRGENPTVVSVVTIMVLVYVLASLVVDLLYAWLDPRIRYA</sequence>
<dbReference type="SUPFAM" id="SSF161098">
    <property type="entry name" value="MetI-like"/>
    <property type="match status" value="1"/>
</dbReference>
<dbReference type="RefSeq" id="WP_039369036.1">
    <property type="nucleotide sequence ID" value="NZ_PGEZ01000002.1"/>
</dbReference>
<reference evidence="9 10" key="1">
    <citation type="submission" date="2017-11" db="EMBL/GenBank/DDBJ databases">
        <title>Genomic Encyclopedia of Archaeal and Bacterial Type Strains, Phase II (KMG-II): From Individual Species to Whole Genera.</title>
        <authorList>
            <person name="Goeker M."/>
        </authorList>
    </citation>
    <scope>NUCLEOTIDE SEQUENCE [LARGE SCALE GENOMIC DNA]</scope>
    <source>
        <strain evidence="9 10">DSM 27763</strain>
    </source>
</reference>
<dbReference type="PROSITE" id="PS50928">
    <property type="entry name" value="ABC_TM1"/>
    <property type="match status" value="1"/>
</dbReference>
<dbReference type="AlphaFoldDB" id="A0A0B2AYF6"/>
<keyword evidence="6 7" id="KW-0472">Membrane</keyword>
<keyword evidence="4 7" id="KW-0812">Transmembrane</keyword>
<dbReference type="EMBL" id="PGEZ01000002">
    <property type="protein sequence ID" value="PJJ54150.1"/>
    <property type="molecule type" value="Genomic_DNA"/>
</dbReference>
<evidence type="ECO:0000259" key="8">
    <source>
        <dbReference type="PROSITE" id="PS50928"/>
    </source>
</evidence>
<evidence type="ECO:0000256" key="5">
    <source>
        <dbReference type="ARBA" id="ARBA00022989"/>
    </source>
</evidence>
<feature type="transmembrane region" description="Helical" evidence="7">
    <location>
        <begin position="12"/>
        <end position="29"/>
    </location>
</feature>
<feature type="transmembrane region" description="Helical" evidence="7">
    <location>
        <begin position="275"/>
        <end position="301"/>
    </location>
</feature>
<comment type="caution">
    <text evidence="9">The sequence shown here is derived from an EMBL/GenBank/DDBJ whole genome shotgun (WGS) entry which is preliminary data.</text>
</comment>
<feature type="transmembrane region" description="Helical" evidence="7">
    <location>
        <begin position="175"/>
        <end position="191"/>
    </location>
</feature>
<dbReference type="PANTHER" id="PTHR43163">
    <property type="entry name" value="DIPEPTIDE TRANSPORT SYSTEM PERMEASE PROTEIN DPPB-RELATED"/>
    <property type="match status" value="1"/>
</dbReference>
<evidence type="ECO:0000256" key="7">
    <source>
        <dbReference type="RuleBase" id="RU363032"/>
    </source>
</evidence>
<dbReference type="InterPro" id="IPR045621">
    <property type="entry name" value="BPD_transp_1_N"/>
</dbReference>
<dbReference type="Gene3D" id="1.10.3720.10">
    <property type="entry name" value="MetI-like"/>
    <property type="match status" value="1"/>
</dbReference>
<evidence type="ECO:0000256" key="4">
    <source>
        <dbReference type="ARBA" id="ARBA00022692"/>
    </source>
</evidence>
<dbReference type="Pfam" id="PF19300">
    <property type="entry name" value="BPD_transp_1_N"/>
    <property type="match status" value="1"/>
</dbReference>
<keyword evidence="3" id="KW-1003">Cell membrane</keyword>
<comment type="similarity">
    <text evidence="7">Belongs to the binding-protein-dependent transport system permease family.</text>
</comment>
<evidence type="ECO:0000313" key="9">
    <source>
        <dbReference type="EMBL" id="PJJ54150.1"/>
    </source>
</evidence>
<dbReference type="GO" id="GO:0055085">
    <property type="term" value="P:transmembrane transport"/>
    <property type="evidence" value="ECO:0007669"/>
    <property type="project" value="InterPro"/>
</dbReference>
<feature type="transmembrane region" description="Helical" evidence="7">
    <location>
        <begin position="134"/>
        <end position="155"/>
    </location>
</feature>
<evidence type="ECO:0000256" key="3">
    <source>
        <dbReference type="ARBA" id="ARBA00022475"/>
    </source>
</evidence>
<evidence type="ECO:0000256" key="1">
    <source>
        <dbReference type="ARBA" id="ARBA00004651"/>
    </source>
</evidence>
<keyword evidence="10" id="KW-1185">Reference proteome</keyword>
<accession>A0A0B2AYF6</accession>
<evidence type="ECO:0000256" key="2">
    <source>
        <dbReference type="ARBA" id="ARBA00022448"/>
    </source>
</evidence>
<comment type="subcellular location">
    <subcellularLocation>
        <location evidence="1 7">Cell membrane</location>
        <topology evidence="1 7">Multi-pass membrane protein</topology>
    </subcellularLocation>
</comment>
<keyword evidence="5 7" id="KW-1133">Transmembrane helix</keyword>
<name>A0A0B2AYF6_9ACTN</name>
<dbReference type="InterPro" id="IPR035906">
    <property type="entry name" value="MetI-like_sf"/>
</dbReference>
<keyword evidence="2 7" id="KW-0813">Transport</keyword>
<dbReference type="Pfam" id="PF00528">
    <property type="entry name" value="BPD_transp_1"/>
    <property type="match status" value="1"/>
</dbReference>
<dbReference type="InterPro" id="IPR000515">
    <property type="entry name" value="MetI-like"/>
</dbReference>
<gene>
    <name evidence="9" type="ORF">CLV56_3654</name>
</gene>
<feature type="transmembrane region" description="Helical" evidence="7">
    <location>
        <begin position="230"/>
        <end position="255"/>
    </location>
</feature>